<dbReference type="Gene3D" id="3.10.450.50">
    <property type="match status" value="1"/>
</dbReference>
<dbReference type="Proteomes" id="UP000283269">
    <property type="component" value="Unassembled WGS sequence"/>
</dbReference>
<evidence type="ECO:0008006" key="4">
    <source>
        <dbReference type="Google" id="ProtNLM"/>
    </source>
</evidence>
<accession>A0A409XLN2</accession>
<keyword evidence="3" id="KW-1185">Reference proteome</keyword>
<dbReference type="SUPFAM" id="SSF54427">
    <property type="entry name" value="NTF2-like"/>
    <property type="match status" value="1"/>
</dbReference>
<organism evidence="2 3">
    <name type="scientific">Psilocybe cyanescens</name>
    <dbReference type="NCBI Taxonomy" id="93625"/>
    <lineage>
        <taxon>Eukaryota</taxon>
        <taxon>Fungi</taxon>
        <taxon>Dikarya</taxon>
        <taxon>Basidiomycota</taxon>
        <taxon>Agaricomycotina</taxon>
        <taxon>Agaricomycetes</taxon>
        <taxon>Agaricomycetidae</taxon>
        <taxon>Agaricales</taxon>
        <taxon>Agaricineae</taxon>
        <taxon>Strophariaceae</taxon>
        <taxon>Psilocybe</taxon>
    </lineage>
</organism>
<feature type="chain" id="PRO_5019414315" description="SnoaL-like domain-containing protein" evidence="1">
    <location>
        <begin position="30"/>
        <end position="170"/>
    </location>
</feature>
<dbReference type="EMBL" id="NHYD01001267">
    <property type="protein sequence ID" value="PPQ91654.1"/>
    <property type="molecule type" value="Genomic_DNA"/>
</dbReference>
<evidence type="ECO:0000313" key="3">
    <source>
        <dbReference type="Proteomes" id="UP000283269"/>
    </source>
</evidence>
<gene>
    <name evidence="2" type="ORF">CVT25_013209</name>
</gene>
<evidence type="ECO:0000313" key="2">
    <source>
        <dbReference type="EMBL" id="PPQ91654.1"/>
    </source>
</evidence>
<dbReference type="AlphaFoldDB" id="A0A409XLN2"/>
<dbReference type="InParanoid" id="A0A409XLN2"/>
<dbReference type="OrthoDB" id="2820488at2759"/>
<dbReference type="PROSITE" id="PS51257">
    <property type="entry name" value="PROKAR_LIPOPROTEIN"/>
    <property type="match status" value="1"/>
</dbReference>
<evidence type="ECO:0000256" key="1">
    <source>
        <dbReference type="SAM" id="SignalP"/>
    </source>
</evidence>
<reference evidence="2 3" key="1">
    <citation type="journal article" date="2018" name="Evol. Lett.">
        <title>Horizontal gene cluster transfer increased hallucinogenic mushroom diversity.</title>
        <authorList>
            <person name="Reynolds H.T."/>
            <person name="Vijayakumar V."/>
            <person name="Gluck-Thaler E."/>
            <person name="Korotkin H.B."/>
            <person name="Matheny P.B."/>
            <person name="Slot J.C."/>
        </authorList>
    </citation>
    <scope>NUCLEOTIDE SEQUENCE [LARGE SCALE GENOMIC DNA]</scope>
    <source>
        <strain evidence="2 3">2631</strain>
    </source>
</reference>
<feature type="signal peptide" evidence="1">
    <location>
        <begin position="1"/>
        <end position="29"/>
    </location>
</feature>
<proteinExistence type="predicted"/>
<sequence>MRSAAVYFFSVLVFACAFSLSSLVGAASATKERFPPKVCNNRTRGPDLEKQQQAALADFAHLYVDLQDVQTAFDRWVPGEYIQHNPNAAQGRDAAIAILTAGFADPQVTSTNKTVFAGQGFGAVHFKLSLNPQTVFAVVDYFRFQGNCIVEHWDVLQQIFGNETNPIAFF</sequence>
<keyword evidence="1" id="KW-0732">Signal</keyword>
<dbReference type="InterPro" id="IPR032710">
    <property type="entry name" value="NTF2-like_dom_sf"/>
</dbReference>
<comment type="caution">
    <text evidence="2">The sequence shown here is derived from an EMBL/GenBank/DDBJ whole genome shotgun (WGS) entry which is preliminary data.</text>
</comment>
<protein>
    <recommendedName>
        <fullName evidence="4">SnoaL-like domain-containing protein</fullName>
    </recommendedName>
</protein>
<name>A0A409XLN2_PSICY</name>